<dbReference type="PANTHER" id="PTHR43377">
    <property type="entry name" value="BILIVERDIN REDUCTASE A"/>
    <property type="match status" value="1"/>
</dbReference>
<protein>
    <submittedName>
        <fullName evidence="3">Gfo/Idh/MocA family oxidoreductase</fullName>
    </submittedName>
</protein>
<dbReference type="InterPro" id="IPR051450">
    <property type="entry name" value="Gfo/Idh/MocA_Oxidoreductases"/>
</dbReference>
<comment type="caution">
    <text evidence="3">The sequence shown here is derived from an EMBL/GenBank/DDBJ whole genome shotgun (WGS) entry which is preliminary data.</text>
</comment>
<evidence type="ECO:0000313" key="4">
    <source>
        <dbReference type="Proteomes" id="UP000675284"/>
    </source>
</evidence>
<evidence type="ECO:0000259" key="1">
    <source>
        <dbReference type="Pfam" id="PF01408"/>
    </source>
</evidence>
<evidence type="ECO:0000259" key="2">
    <source>
        <dbReference type="Pfam" id="PF22725"/>
    </source>
</evidence>
<gene>
    <name evidence="3" type="ORF">KCX74_06485</name>
</gene>
<name>A0A941IAT4_9BACI</name>
<feature type="domain" description="GFO/IDH/MocA-like oxidoreductase" evidence="2">
    <location>
        <begin position="129"/>
        <end position="255"/>
    </location>
</feature>
<organism evidence="3 4">
    <name type="scientific">Virgibacillus salarius</name>
    <dbReference type="NCBI Taxonomy" id="447199"/>
    <lineage>
        <taxon>Bacteria</taxon>
        <taxon>Bacillati</taxon>
        <taxon>Bacillota</taxon>
        <taxon>Bacilli</taxon>
        <taxon>Bacillales</taxon>
        <taxon>Bacillaceae</taxon>
        <taxon>Virgibacillus</taxon>
    </lineage>
</organism>
<dbReference type="AlphaFoldDB" id="A0A941IAT4"/>
<dbReference type="GO" id="GO:0000166">
    <property type="term" value="F:nucleotide binding"/>
    <property type="evidence" value="ECO:0007669"/>
    <property type="project" value="InterPro"/>
</dbReference>
<evidence type="ECO:0000313" key="3">
    <source>
        <dbReference type="EMBL" id="MBR7795691.1"/>
    </source>
</evidence>
<sequence length="336" mass="38025">MIQVALLSRWHVHADDYAREAKDNKALNIQMVWDEDTARGEQWARELGVPFEADLDCVCANPSIDAVIVTTPTHRHKEILIKAAKHKKHIFTEKVLALTVKDCEAILEAVEEQGVEVMLSLPRLVEKEFLYAEKALEQGWLGKLSMIRCRLAHNGGVIYEGEDRGWLPERFFRKEQTGGGALIDLGAHPIYLMNRLAGEAEALYARLQQQESDQVDDTAVVTVEYTSGALGVIETSFLSHGSPFQLELYGTEGTLLAEEGEVKIKSMHVNENNWTLMDEPMTDKPRPLEQWVQAIKEQKQPSITKDDFIKLTLINEASVRSHQEGRRIIINKMLTK</sequence>
<accession>A0A941IAT4</accession>
<dbReference type="InterPro" id="IPR036291">
    <property type="entry name" value="NAD(P)-bd_dom_sf"/>
</dbReference>
<dbReference type="Pfam" id="PF01408">
    <property type="entry name" value="GFO_IDH_MocA"/>
    <property type="match status" value="1"/>
</dbReference>
<dbReference type="SUPFAM" id="SSF55347">
    <property type="entry name" value="Glyceraldehyde-3-phosphate dehydrogenase-like, C-terminal domain"/>
    <property type="match status" value="1"/>
</dbReference>
<dbReference type="Pfam" id="PF22725">
    <property type="entry name" value="GFO_IDH_MocA_C3"/>
    <property type="match status" value="1"/>
</dbReference>
<keyword evidence="4" id="KW-1185">Reference proteome</keyword>
<dbReference type="Gene3D" id="3.30.360.10">
    <property type="entry name" value="Dihydrodipicolinate Reductase, domain 2"/>
    <property type="match status" value="1"/>
</dbReference>
<reference evidence="3" key="1">
    <citation type="submission" date="2021-04" db="EMBL/GenBank/DDBJ databases">
        <title>Isolation and polyphasic classification of algal microorganism.</title>
        <authorList>
            <person name="Wang S."/>
        </authorList>
    </citation>
    <scope>NUCLEOTIDE SEQUENCE</scope>
    <source>
        <strain evidence="3">720a</strain>
    </source>
</reference>
<dbReference type="InterPro" id="IPR055170">
    <property type="entry name" value="GFO_IDH_MocA-like_dom"/>
</dbReference>
<proteinExistence type="predicted"/>
<dbReference type="Proteomes" id="UP000675284">
    <property type="component" value="Unassembled WGS sequence"/>
</dbReference>
<dbReference type="InterPro" id="IPR000683">
    <property type="entry name" value="Gfo/Idh/MocA-like_OxRdtase_N"/>
</dbReference>
<dbReference type="Gene3D" id="3.40.50.720">
    <property type="entry name" value="NAD(P)-binding Rossmann-like Domain"/>
    <property type="match status" value="1"/>
</dbReference>
<feature type="domain" description="Gfo/Idh/MocA-like oxidoreductase N-terminal" evidence="1">
    <location>
        <begin position="16"/>
        <end position="119"/>
    </location>
</feature>
<dbReference type="EMBL" id="JAGSOT010000014">
    <property type="protein sequence ID" value="MBR7795691.1"/>
    <property type="molecule type" value="Genomic_DNA"/>
</dbReference>
<dbReference type="SUPFAM" id="SSF51735">
    <property type="entry name" value="NAD(P)-binding Rossmann-fold domains"/>
    <property type="match status" value="1"/>
</dbReference>
<dbReference type="PANTHER" id="PTHR43377:SF1">
    <property type="entry name" value="BILIVERDIN REDUCTASE A"/>
    <property type="match status" value="1"/>
</dbReference>